<evidence type="ECO:0000256" key="1">
    <source>
        <dbReference type="SAM" id="MobiDB-lite"/>
    </source>
</evidence>
<sequence length="525" mass="59350">MYNVTFEDEGFYQLELEICRENQLQVANLYFINQTDQSTLVGQEGKAMTIKCSSATTTVHYCVTDKIKWINLSSWVKPICGLFVIPTLTNHLAIYTCEDVAHSSIRIEVTFIIGYLRFINQTDQNTLVGQERKAMKIQCSYKTSQHTTALKIESNGSILAMGYKRSLRYSFIPKRTDHLTTYTCIDTSHPSIMTEIKLLIMCFPIFAKENRDVQIGKVGQSITLRFLVYSYPDIKEILLGSTHSSKRKLTTFNVLNTTLLYTESEIKIGIQGYEISIESQKLNLDDFQAYSITAKNRRGSSDYHFEIIKKGDHGVPANHNYHTYDEIGTISYNTASNVLSSNINENNVPNQAFTRAPNMSHRGNMHSTDDNTFEDVEVHAYLDIIDLPQSDVEEVHELTIANYLISTYTDIDDSGILSTLTQKTSNTTNTIEDHANTNEEPSSDQKLQTTNDSNSVSSGNSLIGSVGDGYENPYEFISHERQESHQYIGIIRGRHCSVSSTETNCDEQTIERSLTNEASYVNLQL</sequence>
<comment type="caution">
    <text evidence="2">The sequence shown here is derived from an EMBL/GenBank/DDBJ whole genome shotgun (WGS) entry which is preliminary data.</text>
</comment>
<evidence type="ECO:0000313" key="3">
    <source>
        <dbReference type="Proteomes" id="UP000596742"/>
    </source>
</evidence>
<organism evidence="2 3">
    <name type="scientific">Mytilus galloprovincialis</name>
    <name type="common">Mediterranean mussel</name>
    <dbReference type="NCBI Taxonomy" id="29158"/>
    <lineage>
        <taxon>Eukaryota</taxon>
        <taxon>Metazoa</taxon>
        <taxon>Spiralia</taxon>
        <taxon>Lophotrochozoa</taxon>
        <taxon>Mollusca</taxon>
        <taxon>Bivalvia</taxon>
        <taxon>Autobranchia</taxon>
        <taxon>Pteriomorphia</taxon>
        <taxon>Mytilida</taxon>
        <taxon>Mytiloidea</taxon>
        <taxon>Mytilidae</taxon>
        <taxon>Mytilinae</taxon>
        <taxon>Mytilus</taxon>
    </lineage>
</organism>
<feature type="region of interest" description="Disordered" evidence="1">
    <location>
        <begin position="427"/>
        <end position="465"/>
    </location>
</feature>
<dbReference type="EMBL" id="UYJE01009409">
    <property type="protein sequence ID" value="VDI73284.1"/>
    <property type="molecule type" value="Genomic_DNA"/>
</dbReference>
<gene>
    <name evidence="2" type="ORF">MGAL_10B003740</name>
</gene>
<dbReference type="OrthoDB" id="6179382at2759"/>
<protein>
    <recommendedName>
        <fullName evidence="4">Ig-like domain-containing protein</fullName>
    </recommendedName>
</protein>
<evidence type="ECO:0000313" key="2">
    <source>
        <dbReference type="EMBL" id="VDI73284.1"/>
    </source>
</evidence>
<evidence type="ECO:0008006" key="4">
    <source>
        <dbReference type="Google" id="ProtNLM"/>
    </source>
</evidence>
<name>A0A8B6H221_MYTGA</name>
<dbReference type="Proteomes" id="UP000596742">
    <property type="component" value="Unassembled WGS sequence"/>
</dbReference>
<keyword evidence="3" id="KW-1185">Reference proteome</keyword>
<accession>A0A8B6H221</accession>
<proteinExistence type="predicted"/>
<dbReference type="AlphaFoldDB" id="A0A8B6H221"/>
<reference evidence="2" key="1">
    <citation type="submission" date="2018-11" db="EMBL/GenBank/DDBJ databases">
        <authorList>
            <person name="Alioto T."/>
            <person name="Alioto T."/>
        </authorList>
    </citation>
    <scope>NUCLEOTIDE SEQUENCE</scope>
</reference>
<feature type="compositionally biased region" description="Polar residues" evidence="1">
    <location>
        <begin position="438"/>
        <end position="463"/>
    </location>
</feature>